<feature type="region of interest" description="Disordered" evidence="1">
    <location>
        <begin position="1"/>
        <end position="29"/>
    </location>
</feature>
<evidence type="ECO:0000313" key="2">
    <source>
        <dbReference type="EMBL" id="SVB50779.1"/>
    </source>
</evidence>
<reference evidence="2" key="1">
    <citation type="submission" date="2018-05" db="EMBL/GenBank/DDBJ databases">
        <authorList>
            <person name="Lanie J.A."/>
            <person name="Ng W.-L."/>
            <person name="Kazmierczak K.M."/>
            <person name="Andrzejewski T.M."/>
            <person name="Davidsen T.M."/>
            <person name="Wayne K.J."/>
            <person name="Tettelin H."/>
            <person name="Glass J.I."/>
            <person name="Rusch D."/>
            <person name="Podicherti R."/>
            <person name="Tsui H.-C.T."/>
            <person name="Winkler M.E."/>
        </authorList>
    </citation>
    <scope>NUCLEOTIDE SEQUENCE</scope>
</reference>
<dbReference type="EMBL" id="UINC01044818">
    <property type="protein sequence ID" value="SVB50779.1"/>
    <property type="molecule type" value="Genomic_DNA"/>
</dbReference>
<dbReference type="AlphaFoldDB" id="A0A382EK33"/>
<organism evidence="2">
    <name type="scientific">marine metagenome</name>
    <dbReference type="NCBI Taxonomy" id="408172"/>
    <lineage>
        <taxon>unclassified sequences</taxon>
        <taxon>metagenomes</taxon>
        <taxon>ecological metagenomes</taxon>
    </lineage>
</organism>
<gene>
    <name evidence="2" type="ORF">METZ01_LOCUS203633</name>
</gene>
<proteinExistence type="predicted"/>
<name>A0A382EK33_9ZZZZ</name>
<accession>A0A382EK33</accession>
<sequence length="29" mass="3263">MSTIRQLRPQPEPVGFAHESERQVAGLLD</sequence>
<feature type="non-terminal residue" evidence="2">
    <location>
        <position position="29"/>
    </location>
</feature>
<protein>
    <submittedName>
        <fullName evidence="2">Uncharacterized protein</fullName>
    </submittedName>
</protein>
<evidence type="ECO:0000256" key="1">
    <source>
        <dbReference type="SAM" id="MobiDB-lite"/>
    </source>
</evidence>